<evidence type="ECO:0000313" key="2">
    <source>
        <dbReference type="Proteomes" id="UP000016936"/>
    </source>
</evidence>
<evidence type="ECO:0000313" key="1">
    <source>
        <dbReference type="EMBL" id="EMD96217.1"/>
    </source>
</evidence>
<dbReference type="EMBL" id="KB445570">
    <property type="protein sequence ID" value="EMD96217.1"/>
    <property type="molecule type" value="Genomic_DNA"/>
</dbReference>
<reference evidence="1 2" key="1">
    <citation type="journal article" date="2012" name="PLoS Pathog.">
        <title>Diverse lifestyles and strategies of plant pathogenesis encoded in the genomes of eighteen Dothideomycetes fungi.</title>
        <authorList>
            <person name="Ohm R.A."/>
            <person name="Feau N."/>
            <person name="Henrissat B."/>
            <person name="Schoch C.L."/>
            <person name="Horwitz B.A."/>
            <person name="Barry K.W."/>
            <person name="Condon B.J."/>
            <person name="Copeland A.C."/>
            <person name="Dhillon B."/>
            <person name="Glaser F."/>
            <person name="Hesse C.N."/>
            <person name="Kosti I."/>
            <person name="LaButti K."/>
            <person name="Lindquist E.A."/>
            <person name="Lucas S."/>
            <person name="Salamov A.A."/>
            <person name="Bradshaw R.E."/>
            <person name="Ciuffetti L."/>
            <person name="Hamelin R.C."/>
            <person name="Kema G.H.J."/>
            <person name="Lawrence C."/>
            <person name="Scott J.A."/>
            <person name="Spatafora J.W."/>
            <person name="Turgeon B.G."/>
            <person name="de Wit P.J.G.M."/>
            <person name="Zhong S."/>
            <person name="Goodwin S.B."/>
            <person name="Grigoriev I.V."/>
        </authorList>
    </citation>
    <scope>NUCLEOTIDE SEQUENCE [LARGE SCALE GENOMIC DNA]</scope>
    <source>
        <strain evidence="2">C5 / ATCC 48332 / race O</strain>
    </source>
</reference>
<dbReference type="HOGENOM" id="CLU_2885604_0_0_1"/>
<organism evidence="1 2">
    <name type="scientific">Cochliobolus heterostrophus (strain C5 / ATCC 48332 / race O)</name>
    <name type="common">Southern corn leaf blight fungus</name>
    <name type="synonym">Bipolaris maydis</name>
    <dbReference type="NCBI Taxonomy" id="701091"/>
    <lineage>
        <taxon>Eukaryota</taxon>
        <taxon>Fungi</taxon>
        <taxon>Dikarya</taxon>
        <taxon>Ascomycota</taxon>
        <taxon>Pezizomycotina</taxon>
        <taxon>Dothideomycetes</taxon>
        <taxon>Pleosporomycetidae</taxon>
        <taxon>Pleosporales</taxon>
        <taxon>Pleosporineae</taxon>
        <taxon>Pleosporaceae</taxon>
        <taxon>Bipolaris</taxon>
    </lineage>
</organism>
<name>M2V8A5_COCH5</name>
<keyword evidence="2" id="KW-1185">Reference proteome</keyword>
<gene>
    <name evidence="1" type="ORF">COCHEDRAFT_1019598</name>
</gene>
<accession>M2V8A5</accession>
<reference evidence="2" key="2">
    <citation type="journal article" date="2013" name="PLoS Genet.">
        <title>Comparative genome structure, secondary metabolite, and effector coding capacity across Cochliobolus pathogens.</title>
        <authorList>
            <person name="Condon B.J."/>
            <person name="Leng Y."/>
            <person name="Wu D."/>
            <person name="Bushley K.E."/>
            <person name="Ohm R.A."/>
            <person name="Otillar R."/>
            <person name="Martin J."/>
            <person name="Schackwitz W."/>
            <person name="Grimwood J."/>
            <person name="MohdZainudin N."/>
            <person name="Xue C."/>
            <person name="Wang R."/>
            <person name="Manning V.A."/>
            <person name="Dhillon B."/>
            <person name="Tu Z.J."/>
            <person name="Steffenson B.J."/>
            <person name="Salamov A."/>
            <person name="Sun H."/>
            <person name="Lowry S."/>
            <person name="LaButti K."/>
            <person name="Han J."/>
            <person name="Copeland A."/>
            <person name="Lindquist E."/>
            <person name="Barry K."/>
            <person name="Schmutz J."/>
            <person name="Baker S.E."/>
            <person name="Ciuffetti L.M."/>
            <person name="Grigoriev I.V."/>
            <person name="Zhong S."/>
            <person name="Turgeon B.G."/>
        </authorList>
    </citation>
    <scope>NUCLEOTIDE SEQUENCE [LARGE SCALE GENOMIC DNA]</scope>
    <source>
        <strain evidence="2">C5 / ATCC 48332 / race O</strain>
    </source>
</reference>
<proteinExistence type="predicted"/>
<dbReference type="Proteomes" id="UP000016936">
    <property type="component" value="Unassembled WGS sequence"/>
</dbReference>
<dbReference type="AlphaFoldDB" id="M2V8A5"/>
<protein>
    <submittedName>
        <fullName evidence="1">Uncharacterized protein</fullName>
    </submittedName>
</protein>
<sequence length="63" mass="7326">MGINVWEVEHHQNPIKPGLPARVLGHDHMDTKGIQRQRMLANKDVMSQHEVNFSICTIHRNIF</sequence>